<organism evidence="4 5">
    <name type="scientific">Novosphingobium beihaiensis</name>
    <dbReference type="NCBI Taxonomy" id="2930389"/>
    <lineage>
        <taxon>Bacteria</taxon>
        <taxon>Pseudomonadati</taxon>
        <taxon>Pseudomonadota</taxon>
        <taxon>Alphaproteobacteria</taxon>
        <taxon>Sphingomonadales</taxon>
        <taxon>Sphingomonadaceae</taxon>
        <taxon>Novosphingobium</taxon>
    </lineage>
</organism>
<dbReference type="RefSeq" id="WP_243923825.1">
    <property type="nucleotide sequence ID" value="NZ_JALHLG010000049.1"/>
</dbReference>
<accession>A0ABT0BUV8</accession>
<evidence type="ECO:0000313" key="5">
    <source>
        <dbReference type="Proteomes" id="UP001202281"/>
    </source>
</evidence>
<dbReference type="InterPro" id="IPR050595">
    <property type="entry name" value="Bact_response_regulator"/>
</dbReference>
<evidence type="ECO:0000256" key="2">
    <source>
        <dbReference type="PROSITE-ProRule" id="PRU00169"/>
    </source>
</evidence>
<dbReference type="Gene3D" id="3.40.50.2300">
    <property type="match status" value="1"/>
</dbReference>
<dbReference type="SMART" id="SM00448">
    <property type="entry name" value="REC"/>
    <property type="match status" value="1"/>
</dbReference>
<dbReference type="InterPro" id="IPR011006">
    <property type="entry name" value="CheY-like_superfamily"/>
</dbReference>
<keyword evidence="5" id="KW-1185">Reference proteome</keyword>
<dbReference type="Proteomes" id="UP001202281">
    <property type="component" value="Unassembled WGS sequence"/>
</dbReference>
<evidence type="ECO:0000256" key="1">
    <source>
        <dbReference type="ARBA" id="ARBA00022553"/>
    </source>
</evidence>
<sequence length="127" mass="14194">MNQILYVEDDPIIAELAVMAMVDIGGLSVRHCESGYEALETVGRLKPDLVLLDMMMPGMDGLETLRHLRELPEGASLPVVFMSARVQAHEQQAYREAGASDVIPKPFDPMTLSSRLRDIWDSLQQRV</sequence>
<dbReference type="Pfam" id="PF00072">
    <property type="entry name" value="Response_reg"/>
    <property type="match status" value="1"/>
</dbReference>
<evidence type="ECO:0000259" key="3">
    <source>
        <dbReference type="PROSITE" id="PS50110"/>
    </source>
</evidence>
<gene>
    <name evidence="4" type="ORF">MTR66_18825</name>
</gene>
<dbReference type="PROSITE" id="PS50110">
    <property type="entry name" value="RESPONSE_REGULATORY"/>
    <property type="match status" value="1"/>
</dbReference>
<dbReference type="PANTHER" id="PTHR44591">
    <property type="entry name" value="STRESS RESPONSE REGULATOR PROTEIN 1"/>
    <property type="match status" value="1"/>
</dbReference>
<feature type="modified residue" description="4-aspartylphosphate" evidence="2">
    <location>
        <position position="53"/>
    </location>
</feature>
<dbReference type="InterPro" id="IPR001789">
    <property type="entry name" value="Sig_transdc_resp-reg_receiver"/>
</dbReference>
<dbReference type="PANTHER" id="PTHR44591:SF3">
    <property type="entry name" value="RESPONSE REGULATORY DOMAIN-CONTAINING PROTEIN"/>
    <property type="match status" value="1"/>
</dbReference>
<reference evidence="4 5" key="1">
    <citation type="submission" date="2022-04" db="EMBL/GenBank/DDBJ databases">
        <title>Identification of a novel bacterium isolated from mangrove sediments.</title>
        <authorList>
            <person name="Pan X."/>
        </authorList>
    </citation>
    <scope>NUCLEOTIDE SEQUENCE [LARGE SCALE GENOMIC DNA]</scope>
    <source>
        <strain evidence="4 5">B2638</strain>
    </source>
</reference>
<protein>
    <submittedName>
        <fullName evidence="4">Response regulator</fullName>
    </submittedName>
</protein>
<name>A0ABT0BUV8_9SPHN</name>
<proteinExistence type="predicted"/>
<dbReference type="SUPFAM" id="SSF52172">
    <property type="entry name" value="CheY-like"/>
    <property type="match status" value="1"/>
</dbReference>
<dbReference type="EMBL" id="JALHLG010000049">
    <property type="protein sequence ID" value="MCJ2188860.1"/>
    <property type="molecule type" value="Genomic_DNA"/>
</dbReference>
<keyword evidence="1 2" id="KW-0597">Phosphoprotein</keyword>
<comment type="caution">
    <text evidence="4">The sequence shown here is derived from an EMBL/GenBank/DDBJ whole genome shotgun (WGS) entry which is preliminary data.</text>
</comment>
<evidence type="ECO:0000313" key="4">
    <source>
        <dbReference type="EMBL" id="MCJ2188860.1"/>
    </source>
</evidence>
<feature type="domain" description="Response regulatory" evidence="3">
    <location>
        <begin position="3"/>
        <end position="120"/>
    </location>
</feature>